<evidence type="ECO:0000313" key="5">
    <source>
        <dbReference type="Proteomes" id="UP000297014"/>
    </source>
</evidence>
<dbReference type="SUPFAM" id="SSF55136">
    <property type="entry name" value="Probable bacterial effector-binding domain"/>
    <property type="match status" value="1"/>
</dbReference>
<name>A0A094WIU9_ALKAL</name>
<dbReference type="AlphaFoldDB" id="A0A094WIU9"/>
<dbReference type="STRING" id="1218173.BALCAV_0219810"/>
<sequence length="157" mass="18255">MDAKFKLTPFLQCQIVEREYLLVGISTTTLFPNGFPTEAKKIQHQLLKRKEHVQAVKDDTILISPFLCNEVLATYFACFEVKESVPQPEDMLEIPLKKTKYAMITCTNKTISEGYERLFRWMHKVKLQQKLIGATQLEIFYLEDGEEEIKVELLIPV</sequence>
<organism evidence="2 4">
    <name type="scientific">Alkalihalobacillus alcalophilus ATCC 27647 = CGMCC 1.3604</name>
    <dbReference type="NCBI Taxonomy" id="1218173"/>
    <lineage>
        <taxon>Bacteria</taxon>
        <taxon>Bacillati</taxon>
        <taxon>Bacillota</taxon>
        <taxon>Bacilli</taxon>
        <taxon>Bacillales</taxon>
        <taxon>Bacillaceae</taxon>
        <taxon>Alkalihalobacillus</taxon>
    </lineage>
</organism>
<evidence type="ECO:0000313" key="2">
    <source>
        <dbReference type="EMBL" id="KGA95868.1"/>
    </source>
</evidence>
<evidence type="ECO:0000313" key="4">
    <source>
        <dbReference type="Proteomes" id="UP000002754"/>
    </source>
</evidence>
<protein>
    <recommendedName>
        <fullName evidence="1">Integron-associated effector binding protein domain-containing protein</fullName>
    </recommendedName>
</protein>
<dbReference type="Proteomes" id="UP000002754">
    <property type="component" value="Unassembled WGS sequence"/>
</dbReference>
<dbReference type="EMBL" id="JALP01000020">
    <property type="protein sequence ID" value="THG92106.1"/>
    <property type="molecule type" value="Genomic_DNA"/>
</dbReference>
<reference evidence="3 5" key="2">
    <citation type="submission" date="2014-01" db="EMBL/GenBank/DDBJ databases">
        <title>Draft genome sequencing of Bacillus alcalophilus CGMCC 1.3604.</title>
        <authorList>
            <person name="Yang J."/>
            <person name="Diao L."/>
            <person name="Yang S."/>
        </authorList>
    </citation>
    <scope>NUCLEOTIDE SEQUENCE [LARGE SCALE GENOMIC DNA]</scope>
    <source>
        <strain evidence="3 5">CGMCC 1.3604</strain>
    </source>
</reference>
<reference evidence="2 4" key="1">
    <citation type="journal article" date="2014" name="Genome Announc.">
        <title>Draft Genome Sequence of Bacillus alcalophilus AV1934, a Classic Alkaliphile Isolated from Human Feces in 1934.</title>
        <authorList>
            <person name="Attie O."/>
            <person name="Jayaprakash A."/>
            <person name="Shah H."/>
            <person name="Paulsen I.T."/>
            <person name="Morino M."/>
            <person name="Takahashi Y."/>
            <person name="Narumi I."/>
            <person name="Sachidanandam R."/>
            <person name="Satoh K."/>
            <person name="Ito M."/>
            <person name="Krulwich T.A."/>
        </authorList>
    </citation>
    <scope>NUCLEOTIDE SEQUENCE [LARGE SCALE GENOMIC DNA]</scope>
    <source>
        <strain evidence="2 4">AV1934</strain>
    </source>
</reference>
<evidence type="ECO:0000313" key="3">
    <source>
        <dbReference type="EMBL" id="THG92106.1"/>
    </source>
</evidence>
<dbReference type="Pfam" id="PF14526">
    <property type="entry name" value="Cass2"/>
    <property type="match status" value="1"/>
</dbReference>
<gene>
    <name evidence="3" type="ORF">AJ85_17235</name>
    <name evidence="2" type="ORF">BALCAV_0219810</name>
</gene>
<accession>A0A094WIU9</accession>
<dbReference type="OrthoDB" id="2734147at2"/>
<evidence type="ECO:0000259" key="1">
    <source>
        <dbReference type="Pfam" id="PF14526"/>
    </source>
</evidence>
<feature type="domain" description="Integron-associated effector binding protein" evidence="1">
    <location>
        <begin position="21"/>
        <end position="157"/>
    </location>
</feature>
<dbReference type="eggNOG" id="COG3708">
    <property type="taxonomic scope" value="Bacteria"/>
</dbReference>
<dbReference type="Proteomes" id="UP000297014">
    <property type="component" value="Unassembled WGS sequence"/>
</dbReference>
<dbReference type="EMBL" id="ALPT02000097">
    <property type="protein sequence ID" value="KGA95868.1"/>
    <property type="molecule type" value="Genomic_DNA"/>
</dbReference>
<comment type="caution">
    <text evidence="2">The sequence shown here is derived from an EMBL/GenBank/DDBJ whole genome shotgun (WGS) entry which is preliminary data.</text>
</comment>
<dbReference type="Gene3D" id="3.20.80.10">
    <property type="entry name" value="Regulatory factor, effector binding domain"/>
    <property type="match status" value="1"/>
</dbReference>
<dbReference type="InterPro" id="IPR011256">
    <property type="entry name" value="Reg_factor_effector_dom_sf"/>
</dbReference>
<keyword evidence="4" id="KW-1185">Reference proteome</keyword>
<dbReference type="InterPro" id="IPR029441">
    <property type="entry name" value="Cass2"/>
</dbReference>
<proteinExistence type="predicted"/>
<dbReference type="RefSeq" id="WP_003322514.1">
    <property type="nucleotide sequence ID" value="NZ_ALPT02000097.1"/>
</dbReference>